<feature type="zinc finger region" description="C4-type" evidence="17">
    <location>
        <begin position="772"/>
        <end position="798"/>
    </location>
</feature>
<evidence type="ECO:0000256" key="1">
    <source>
        <dbReference type="ARBA" id="ARBA00004496"/>
    </source>
</evidence>
<feature type="compositionally biased region" description="Low complexity" evidence="18">
    <location>
        <begin position="973"/>
        <end position="1010"/>
    </location>
</feature>
<dbReference type="PROSITE" id="PS50893">
    <property type="entry name" value="ABC_TRANSPORTER_2"/>
    <property type="match status" value="1"/>
</dbReference>
<feature type="domain" description="ABC transporter" evidence="19">
    <location>
        <begin position="641"/>
        <end position="969"/>
    </location>
</feature>
<dbReference type="Gene3D" id="1.10.8.280">
    <property type="entry name" value="ABC transporter ATPase domain-like"/>
    <property type="match status" value="1"/>
</dbReference>
<dbReference type="HAMAP" id="MF_00205">
    <property type="entry name" value="UvrA"/>
    <property type="match status" value="1"/>
</dbReference>
<dbReference type="InterPro" id="IPR003593">
    <property type="entry name" value="AAA+_ATPase"/>
</dbReference>
<dbReference type="Pfam" id="PF17760">
    <property type="entry name" value="UvrA_inter"/>
    <property type="match status" value="1"/>
</dbReference>
<dbReference type="PANTHER" id="PTHR43152">
    <property type="entry name" value="UVRABC SYSTEM PROTEIN A"/>
    <property type="match status" value="1"/>
</dbReference>
<keyword evidence="8 17" id="KW-0863">Zinc-finger</keyword>
<dbReference type="Proteomes" id="UP000029990">
    <property type="component" value="Unassembled WGS sequence"/>
</dbReference>
<evidence type="ECO:0000256" key="15">
    <source>
        <dbReference type="ARBA" id="ARBA00039316"/>
    </source>
</evidence>
<evidence type="ECO:0000256" key="4">
    <source>
        <dbReference type="ARBA" id="ARBA00022737"/>
    </source>
</evidence>
<dbReference type="InterPro" id="IPR004602">
    <property type="entry name" value="UvrA"/>
</dbReference>
<comment type="subcellular location">
    <subcellularLocation>
        <location evidence="1 17">Cytoplasm</location>
    </subcellularLocation>
</comment>
<comment type="caution">
    <text evidence="17">Lacks conserved residue(s) required for the propagation of feature annotation.</text>
</comment>
<dbReference type="CDD" id="cd03271">
    <property type="entry name" value="ABC_UvrA_II"/>
    <property type="match status" value="1"/>
</dbReference>
<gene>
    <name evidence="17" type="primary">uvrA</name>
    <name evidence="20" type="ORF">N798_14690</name>
</gene>
<dbReference type="PROSITE" id="PS00211">
    <property type="entry name" value="ABC_TRANSPORTER_1"/>
    <property type="match status" value="2"/>
</dbReference>
<evidence type="ECO:0000256" key="13">
    <source>
        <dbReference type="ARBA" id="ARBA00023204"/>
    </source>
</evidence>
<sequence length="1065" mass="115118">MEDVTSAATTSPSRRSGSATHDRLVVRGAREHNLKDVSVDLPRDSLVVFTGLSGSGKSSLAFDTIFAEGQRRYVESLSAYARQFLGQMDKPDVDFIEGLSPAVSIDQKSTNRNPRSTVGTITEVYDYLRLLFARAGRPHCPTCGEPITRQSPQQIVDRLLELPERTRFQVLAPVVRARKGEYVDLFAELQSKGFARARVDGEVVSLTEPPKLEKQVKHSIDVVVDRLVSKGGDASSKRRLTDSVETALGLAGGVVVIEFVDVTTDDDPSGLPRERRYSERMACPNDHPLTMDEVEPRSFSFNSPFGACPVCTGIGTELEVDADLIVPNDELSLAEGAIAPWASGSGASEYFQRVLGALAEELKFSVDVPWRALPERAREALLNGRNHKVHVKYRNRFGRERSYTTGFEGAIPFVKRRHAETDSDWSRERYEGYMREVPCPSCRGSRLKPESLAVLIGGHSIADVCALPISDSAKFLEDVDFTVRERQIAERVIKEINARLGFLLDVGLDYLSLDRPAGTLSGGEAQRIRLATQIGSGLVGVLYVLDEPSIGLHQRDNHRLIETLTRLRDLGNTLIVVEHDEDTIATADWVVDIGPGAGEHGGEVVHSGTVADLLTHETSLTGKYLSGREEIPVPAERRPQTPGREVTVVGAREHNLHDVSASFPLGNLVAITGVSGSGKSTLVNDILYNVLANKLNGARHVPGRHRTVTGLEHLDKVVHVDQGPIGRTPRSNPATYTGVFDAIRKLFATTTEAKIRGYQPGRFSFNVKGGRCDACSGDGTIKIEMNFLPDVYVPCEVCHGARYNRETLEVHFKGKTIADVLDMPIEEAAEFFAAVPAIARHMTTLNEVGLGYVRLGQPAPTLSGGEAQRVKLATELQKRSTGRTIYVLDEPTTGLHFEDIRKLLGVLQGLVDKGNSVLVIEHNLDVIKSADWIVDLGPEGGNKGGTIVATGTPEEVADNPDSHTGRFLAPVLAKTSRTTTRGSSSGTKGAGARTGAKATSKTTGPTTTKAAADRAPAKKRTAAARAATAASTTASTAKPARSTRKATASRSSQGGSAKRTPRKSA</sequence>
<dbReference type="EMBL" id="AVPI01000056">
    <property type="protein sequence ID" value="KGN29251.1"/>
    <property type="molecule type" value="Genomic_DNA"/>
</dbReference>
<organism evidence="20 21">
    <name type="scientific">Knoellia flava TL1</name>
    <dbReference type="NCBI Taxonomy" id="1385518"/>
    <lineage>
        <taxon>Bacteria</taxon>
        <taxon>Bacillati</taxon>
        <taxon>Actinomycetota</taxon>
        <taxon>Actinomycetes</taxon>
        <taxon>Micrococcales</taxon>
        <taxon>Intrasporangiaceae</taxon>
        <taxon>Knoellia</taxon>
    </lineage>
</organism>
<evidence type="ECO:0000256" key="5">
    <source>
        <dbReference type="ARBA" id="ARBA00022741"/>
    </source>
</evidence>
<evidence type="ECO:0000313" key="21">
    <source>
        <dbReference type="Proteomes" id="UP000029990"/>
    </source>
</evidence>
<feature type="compositionally biased region" description="Low complexity" evidence="18">
    <location>
        <begin position="1"/>
        <end position="19"/>
    </location>
</feature>
<comment type="subunit">
    <text evidence="17">Forms a heterotetramer with UvrB during the search for lesions.</text>
</comment>
<evidence type="ECO:0000256" key="14">
    <source>
        <dbReference type="ARBA" id="ARBA00038000"/>
    </source>
</evidence>
<keyword evidence="17" id="KW-0742">SOS response</keyword>
<dbReference type="NCBIfam" id="NF001503">
    <property type="entry name" value="PRK00349.1"/>
    <property type="match status" value="1"/>
</dbReference>
<feature type="region of interest" description="Disordered" evidence="18">
    <location>
        <begin position="1"/>
        <end position="23"/>
    </location>
</feature>
<evidence type="ECO:0000256" key="8">
    <source>
        <dbReference type="ARBA" id="ARBA00022771"/>
    </source>
</evidence>
<evidence type="ECO:0000259" key="19">
    <source>
        <dbReference type="PROSITE" id="PS50893"/>
    </source>
</evidence>
<dbReference type="InterPro" id="IPR017871">
    <property type="entry name" value="ABC_transporter-like_CS"/>
</dbReference>
<dbReference type="InterPro" id="IPR013815">
    <property type="entry name" value="ATP_grasp_subdomain_1"/>
</dbReference>
<dbReference type="InterPro" id="IPR041552">
    <property type="entry name" value="UvrA_DNA-bd"/>
</dbReference>
<keyword evidence="5 17" id="KW-0547">Nucleotide-binding</keyword>
<feature type="binding site" evidence="17">
    <location>
        <begin position="673"/>
        <end position="680"/>
    </location>
    <ligand>
        <name>ATP</name>
        <dbReference type="ChEBI" id="CHEBI:30616"/>
    </ligand>
</feature>
<feature type="region of interest" description="Disordered" evidence="18">
    <location>
        <begin position="953"/>
        <end position="1065"/>
    </location>
</feature>
<evidence type="ECO:0000256" key="3">
    <source>
        <dbReference type="ARBA" id="ARBA00022723"/>
    </source>
</evidence>
<dbReference type="InterPro" id="IPR003439">
    <property type="entry name" value="ABC_transporter-like_ATP-bd"/>
</dbReference>
<keyword evidence="12 17" id="KW-0238">DNA-binding</keyword>
<dbReference type="InterPro" id="IPR027417">
    <property type="entry name" value="P-loop_NTPase"/>
</dbReference>
<evidence type="ECO:0000256" key="9">
    <source>
        <dbReference type="ARBA" id="ARBA00022833"/>
    </source>
</evidence>
<evidence type="ECO:0000256" key="18">
    <source>
        <dbReference type="SAM" id="MobiDB-lite"/>
    </source>
</evidence>
<accession>A0ABR4XB81</accession>
<name>A0ABR4XB81_9MICO</name>
<keyword evidence="3 17" id="KW-0479">Metal-binding</keyword>
<dbReference type="Gene3D" id="3.40.50.300">
    <property type="entry name" value="P-loop containing nucleotide triphosphate hydrolases"/>
    <property type="match status" value="2"/>
</dbReference>
<protein>
    <recommendedName>
        <fullName evidence="15 17">UvrABC system protein A</fullName>
        <shortName evidence="17">UvrA protein</shortName>
    </recommendedName>
    <alternativeName>
        <fullName evidence="16 17">Excinuclease ABC subunit A</fullName>
    </alternativeName>
</protein>
<keyword evidence="21" id="KW-1185">Reference proteome</keyword>
<evidence type="ECO:0000256" key="7">
    <source>
        <dbReference type="ARBA" id="ARBA00022769"/>
    </source>
</evidence>
<evidence type="ECO:0000256" key="17">
    <source>
        <dbReference type="HAMAP-Rule" id="MF_00205"/>
    </source>
</evidence>
<comment type="function">
    <text evidence="17">The UvrABC repair system catalyzes the recognition and processing of DNA lesions. UvrA is an ATPase and a DNA-binding protein. A damage recognition complex composed of 2 UvrA and 2 UvrB subunits scans DNA for abnormalities. When the presence of a lesion has been verified by UvrB, the UvrA molecules dissociate.</text>
</comment>
<keyword evidence="4 17" id="KW-0677">Repeat</keyword>
<dbReference type="RefSeq" id="WP_035949641.1">
    <property type="nucleotide sequence ID" value="NZ_AVPI01000056.1"/>
</dbReference>
<dbReference type="SUPFAM" id="SSF52540">
    <property type="entry name" value="P-loop containing nucleoside triphosphate hydrolases"/>
    <property type="match status" value="2"/>
</dbReference>
<keyword evidence="11 17" id="KW-0267">Excision nuclease</keyword>
<evidence type="ECO:0000256" key="11">
    <source>
        <dbReference type="ARBA" id="ARBA00022881"/>
    </source>
</evidence>
<keyword evidence="6 17" id="KW-0227">DNA damage</keyword>
<comment type="caution">
    <text evidence="20">The sequence shown here is derived from an EMBL/GenBank/DDBJ whole genome shotgun (WGS) entry which is preliminary data.</text>
</comment>
<proteinExistence type="inferred from homology"/>
<keyword evidence="9 17" id="KW-0862">Zinc</keyword>
<dbReference type="NCBIfam" id="TIGR00630">
    <property type="entry name" value="uvra"/>
    <property type="match status" value="1"/>
</dbReference>
<dbReference type="CDD" id="cd03270">
    <property type="entry name" value="ABC_UvrA_I"/>
    <property type="match status" value="1"/>
</dbReference>
<dbReference type="Gene3D" id="3.30.1490.20">
    <property type="entry name" value="ATP-grasp fold, A domain"/>
    <property type="match status" value="1"/>
</dbReference>
<evidence type="ECO:0000256" key="10">
    <source>
        <dbReference type="ARBA" id="ARBA00022840"/>
    </source>
</evidence>
<feature type="compositionally biased region" description="Low complexity" evidence="18">
    <location>
        <begin position="1023"/>
        <end position="1052"/>
    </location>
</feature>
<dbReference type="SMART" id="SM00382">
    <property type="entry name" value="AAA"/>
    <property type="match status" value="2"/>
</dbReference>
<evidence type="ECO:0000256" key="2">
    <source>
        <dbReference type="ARBA" id="ARBA00022490"/>
    </source>
</evidence>
<feature type="binding site" evidence="17">
    <location>
        <begin position="51"/>
        <end position="58"/>
    </location>
    <ligand>
        <name>ATP</name>
        <dbReference type="ChEBI" id="CHEBI:30616"/>
    </ligand>
</feature>
<dbReference type="InterPro" id="IPR041102">
    <property type="entry name" value="UvrA_inter"/>
</dbReference>
<dbReference type="Gene3D" id="1.20.1580.10">
    <property type="entry name" value="ABC transporter ATPase like domain"/>
    <property type="match status" value="2"/>
</dbReference>
<evidence type="ECO:0000313" key="20">
    <source>
        <dbReference type="EMBL" id="KGN29251.1"/>
    </source>
</evidence>
<evidence type="ECO:0000256" key="12">
    <source>
        <dbReference type="ARBA" id="ARBA00023125"/>
    </source>
</evidence>
<comment type="similarity">
    <text evidence="14 17">Belongs to the ABC transporter superfamily. UvrA family.</text>
</comment>
<reference evidence="20 21" key="1">
    <citation type="submission" date="2013-08" db="EMBL/GenBank/DDBJ databases">
        <title>The genome sequence of Knoellia flava.</title>
        <authorList>
            <person name="Zhu W."/>
            <person name="Wang G."/>
        </authorList>
    </citation>
    <scope>NUCLEOTIDE SEQUENCE [LARGE SCALE GENOMIC DNA]</scope>
    <source>
        <strain evidence="20 21">TL1</strain>
    </source>
</reference>
<keyword evidence="2 17" id="KW-0963">Cytoplasm</keyword>
<keyword evidence="10 17" id="KW-0067">ATP-binding</keyword>
<keyword evidence="7 17" id="KW-0228">DNA excision</keyword>
<keyword evidence="13 17" id="KW-0234">DNA repair</keyword>
<dbReference type="PANTHER" id="PTHR43152:SF3">
    <property type="entry name" value="UVRABC SYSTEM PROTEIN A"/>
    <property type="match status" value="1"/>
</dbReference>
<evidence type="ECO:0000256" key="6">
    <source>
        <dbReference type="ARBA" id="ARBA00022763"/>
    </source>
</evidence>
<dbReference type="Pfam" id="PF17755">
    <property type="entry name" value="UvrA_DNA-bind"/>
    <property type="match status" value="1"/>
</dbReference>
<evidence type="ECO:0000256" key="16">
    <source>
        <dbReference type="ARBA" id="ARBA00042156"/>
    </source>
</evidence>